<dbReference type="Pfam" id="PF00348">
    <property type="entry name" value="polyprenyl_synt"/>
    <property type="match status" value="1"/>
</dbReference>
<dbReference type="GO" id="GO:0005737">
    <property type="term" value="C:cytoplasm"/>
    <property type="evidence" value="ECO:0007669"/>
    <property type="project" value="UniProtKB-ARBA"/>
</dbReference>
<evidence type="ECO:0000256" key="2">
    <source>
        <dbReference type="ARBA" id="ARBA00006706"/>
    </source>
</evidence>
<dbReference type="AlphaFoldDB" id="A0A926EZV8"/>
<name>A0A926EZV8_9FIRM</name>
<evidence type="ECO:0000256" key="12">
    <source>
        <dbReference type="RuleBase" id="RU004466"/>
    </source>
</evidence>
<evidence type="ECO:0000256" key="9">
    <source>
        <dbReference type="ARBA" id="ARBA00032380"/>
    </source>
</evidence>
<dbReference type="SUPFAM" id="SSF48576">
    <property type="entry name" value="Terpenoid synthases"/>
    <property type="match status" value="1"/>
</dbReference>
<evidence type="ECO:0000313" key="14">
    <source>
        <dbReference type="Proteomes" id="UP000601522"/>
    </source>
</evidence>
<dbReference type="GO" id="GO:0046872">
    <property type="term" value="F:metal ion binding"/>
    <property type="evidence" value="ECO:0007669"/>
    <property type="project" value="UniProtKB-KW"/>
</dbReference>
<dbReference type="FunFam" id="1.10.600.10:FF:000001">
    <property type="entry name" value="Geranylgeranyl diphosphate synthase"/>
    <property type="match status" value="1"/>
</dbReference>
<comment type="similarity">
    <text evidence="2 12">Belongs to the FPP/GGPP synthase family.</text>
</comment>
<evidence type="ECO:0000256" key="7">
    <source>
        <dbReference type="ARBA" id="ARBA00022842"/>
    </source>
</evidence>
<protein>
    <recommendedName>
        <fullName evidence="4">Farnesyl diphosphate synthase</fullName>
        <ecNumber evidence="3">2.5.1.10</ecNumber>
    </recommendedName>
    <alternativeName>
        <fullName evidence="10">(2E,6E)-farnesyl diphosphate synthase</fullName>
    </alternativeName>
    <alternativeName>
        <fullName evidence="9">Geranyltranstransferase</fullName>
    </alternativeName>
</protein>
<dbReference type="CDD" id="cd00685">
    <property type="entry name" value="Trans_IPPS_HT"/>
    <property type="match status" value="1"/>
</dbReference>
<dbReference type="InterPro" id="IPR033749">
    <property type="entry name" value="Polyprenyl_synt_CS"/>
</dbReference>
<accession>A0A926EZV8</accession>
<dbReference type="PANTHER" id="PTHR43281">
    <property type="entry name" value="FARNESYL DIPHOSPHATE SYNTHASE"/>
    <property type="match status" value="1"/>
</dbReference>
<evidence type="ECO:0000256" key="3">
    <source>
        <dbReference type="ARBA" id="ARBA00012439"/>
    </source>
</evidence>
<sequence>MEKLIKIIDKSIDSYMDIDGVYQAKIFEAMRYSLFTGGKRLRPIFMIKTYEIFSKDINNVLPFATAIEMIHTYSLIHDDLPSMDNDQFRRGKPTNHMVYGEAMSILAGDGLLNLAFEIMSKSIEYDNEDNGEYKRKIRAIQEISKNSGVQGMIGGQVVDLLGNHENMNRDKLKFMYKAKTAGLFQASVVAGAILGGAKEEEIEILRNFSLDLGLLYQIQDDLMDAEEDRKINKLTFLTYYGVEHTELKVLELTKKVFDSLDQLKNRNIDSLKEVTKLLVKREK</sequence>
<comment type="cofactor">
    <cofactor evidence="1">
        <name>Mg(2+)</name>
        <dbReference type="ChEBI" id="CHEBI:18420"/>
    </cofactor>
</comment>
<dbReference type="InterPro" id="IPR008949">
    <property type="entry name" value="Isoprenoid_synthase_dom_sf"/>
</dbReference>
<dbReference type="GO" id="GO:0016114">
    <property type="term" value="P:terpenoid biosynthetic process"/>
    <property type="evidence" value="ECO:0007669"/>
    <property type="project" value="UniProtKB-ARBA"/>
</dbReference>
<keyword evidence="5 12" id="KW-0808">Transferase</keyword>
<organism evidence="13 14">
    <name type="scientific">Wansuia hejianensis</name>
    <dbReference type="NCBI Taxonomy" id="2763667"/>
    <lineage>
        <taxon>Bacteria</taxon>
        <taxon>Bacillati</taxon>
        <taxon>Bacillota</taxon>
        <taxon>Clostridia</taxon>
        <taxon>Lachnospirales</taxon>
        <taxon>Lachnospiraceae</taxon>
        <taxon>Wansuia</taxon>
    </lineage>
</organism>
<evidence type="ECO:0000256" key="8">
    <source>
        <dbReference type="ARBA" id="ARBA00023229"/>
    </source>
</evidence>
<dbReference type="EC" id="2.5.1.10" evidence="3"/>
<dbReference type="PROSITE" id="PS00723">
    <property type="entry name" value="POLYPRENYL_SYNTHASE_1"/>
    <property type="match status" value="1"/>
</dbReference>
<comment type="catalytic activity">
    <reaction evidence="11">
        <text>isopentenyl diphosphate + (2E)-geranyl diphosphate = (2E,6E)-farnesyl diphosphate + diphosphate</text>
        <dbReference type="Rhea" id="RHEA:19361"/>
        <dbReference type="ChEBI" id="CHEBI:33019"/>
        <dbReference type="ChEBI" id="CHEBI:58057"/>
        <dbReference type="ChEBI" id="CHEBI:128769"/>
        <dbReference type="ChEBI" id="CHEBI:175763"/>
        <dbReference type="EC" id="2.5.1.10"/>
    </reaction>
</comment>
<evidence type="ECO:0000256" key="6">
    <source>
        <dbReference type="ARBA" id="ARBA00022723"/>
    </source>
</evidence>
<proteinExistence type="inferred from homology"/>
<keyword evidence="7" id="KW-0460">Magnesium</keyword>
<evidence type="ECO:0000256" key="10">
    <source>
        <dbReference type="ARBA" id="ARBA00032873"/>
    </source>
</evidence>
<dbReference type="Proteomes" id="UP000601522">
    <property type="component" value="Unassembled WGS sequence"/>
</dbReference>
<reference evidence="13 14" key="1">
    <citation type="submission" date="2020-08" db="EMBL/GenBank/DDBJ databases">
        <title>Genome public.</title>
        <authorList>
            <person name="Liu C."/>
            <person name="Sun Q."/>
        </authorList>
    </citation>
    <scope>NUCLEOTIDE SEQUENCE [LARGE SCALE GENOMIC DNA]</scope>
    <source>
        <strain evidence="13 14">NSJ-26</strain>
    </source>
</reference>
<dbReference type="NCBIfam" id="NF045485">
    <property type="entry name" value="FPPsyn"/>
    <property type="match status" value="1"/>
</dbReference>
<keyword evidence="8" id="KW-0414">Isoprene biosynthesis</keyword>
<dbReference type="InterPro" id="IPR053378">
    <property type="entry name" value="Prenyl_diphosphate_synthase"/>
</dbReference>
<evidence type="ECO:0000256" key="11">
    <source>
        <dbReference type="ARBA" id="ARBA00049399"/>
    </source>
</evidence>
<dbReference type="SFLD" id="SFLDG01017">
    <property type="entry name" value="Polyprenyl_Transferase_Like"/>
    <property type="match status" value="1"/>
</dbReference>
<keyword evidence="14" id="KW-1185">Reference proteome</keyword>
<evidence type="ECO:0000313" key="13">
    <source>
        <dbReference type="EMBL" id="MBC8590567.1"/>
    </source>
</evidence>
<dbReference type="EMBL" id="JACRTK010000002">
    <property type="protein sequence ID" value="MBC8590567.1"/>
    <property type="molecule type" value="Genomic_DNA"/>
</dbReference>
<dbReference type="InterPro" id="IPR000092">
    <property type="entry name" value="Polyprenyl_synt"/>
</dbReference>
<dbReference type="PROSITE" id="PS00444">
    <property type="entry name" value="POLYPRENYL_SYNTHASE_2"/>
    <property type="match status" value="1"/>
</dbReference>
<evidence type="ECO:0000256" key="5">
    <source>
        <dbReference type="ARBA" id="ARBA00022679"/>
    </source>
</evidence>
<dbReference type="SFLD" id="SFLDS00005">
    <property type="entry name" value="Isoprenoid_Synthase_Type_I"/>
    <property type="match status" value="1"/>
</dbReference>
<dbReference type="Gene3D" id="1.10.600.10">
    <property type="entry name" value="Farnesyl Diphosphate Synthase"/>
    <property type="match status" value="1"/>
</dbReference>
<keyword evidence="6" id="KW-0479">Metal-binding</keyword>
<gene>
    <name evidence="13" type="ORF">H8689_05410</name>
</gene>
<comment type="caution">
    <text evidence="13">The sequence shown here is derived from an EMBL/GenBank/DDBJ whole genome shotgun (WGS) entry which is preliminary data.</text>
</comment>
<dbReference type="GO" id="GO:0004337">
    <property type="term" value="F:(2E,6E)-farnesyl diphosphate synthase activity"/>
    <property type="evidence" value="ECO:0007669"/>
    <property type="project" value="UniProtKB-EC"/>
</dbReference>
<evidence type="ECO:0000256" key="4">
    <source>
        <dbReference type="ARBA" id="ARBA00015100"/>
    </source>
</evidence>
<evidence type="ECO:0000256" key="1">
    <source>
        <dbReference type="ARBA" id="ARBA00001946"/>
    </source>
</evidence>
<dbReference type="PANTHER" id="PTHR43281:SF1">
    <property type="entry name" value="FARNESYL DIPHOSPHATE SYNTHASE"/>
    <property type="match status" value="1"/>
</dbReference>